<evidence type="ECO:0000313" key="1">
    <source>
        <dbReference type="EMBL" id="MBP1473628.1"/>
    </source>
</evidence>
<gene>
    <name evidence="1" type="ORF">J7I44_04910</name>
</gene>
<dbReference type="RefSeq" id="WP_209616714.1">
    <property type="nucleotide sequence ID" value="NZ_JAGJRS010000010.1"/>
</dbReference>
<dbReference type="EMBL" id="JAGJRS010000010">
    <property type="protein sequence ID" value="MBP1473628.1"/>
    <property type="molecule type" value="Genomic_DNA"/>
</dbReference>
<organism evidence="1 2">
    <name type="scientific">Frateuria flava</name>
    <dbReference type="NCBI Taxonomy" id="2821489"/>
    <lineage>
        <taxon>Bacteria</taxon>
        <taxon>Pseudomonadati</taxon>
        <taxon>Pseudomonadota</taxon>
        <taxon>Gammaproteobacteria</taxon>
        <taxon>Lysobacterales</taxon>
        <taxon>Rhodanobacteraceae</taxon>
        <taxon>Frateuria</taxon>
    </lineage>
</organism>
<proteinExistence type="predicted"/>
<dbReference type="Proteomes" id="UP000823790">
    <property type="component" value="Unassembled WGS sequence"/>
</dbReference>
<sequence>MSTITIGVDLAKHVFSVCEMNGGGAVLHRQEIRREAFGVWLAQLPAGTVVQGAVHALVGAGTIAEQDRLRKAA</sequence>
<evidence type="ECO:0008006" key="3">
    <source>
        <dbReference type="Google" id="ProtNLM"/>
    </source>
</evidence>
<evidence type="ECO:0000313" key="2">
    <source>
        <dbReference type="Proteomes" id="UP000823790"/>
    </source>
</evidence>
<protein>
    <recommendedName>
        <fullName evidence="3">Transposase IS111A/IS1328/IS1533 N-terminal domain-containing protein</fullName>
    </recommendedName>
</protein>
<reference evidence="1 2" key="1">
    <citation type="submission" date="2021-04" db="EMBL/GenBank/DDBJ databases">
        <authorList>
            <person name="Huq M.A."/>
        </authorList>
    </citation>
    <scope>NUCLEOTIDE SEQUENCE [LARGE SCALE GENOMIC DNA]</scope>
    <source>
        <strain evidence="1 2">MAH-13</strain>
    </source>
</reference>
<accession>A0ABS4DKN9</accession>
<comment type="caution">
    <text evidence="1">The sequence shown here is derived from an EMBL/GenBank/DDBJ whole genome shotgun (WGS) entry which is preliminary data.</text>
</comment>
<name>A0ABS4DKN9_9GAMM</name>
<keyword evidence="2" id="KW-1185">Reference proteome</keyword>